<dbReference type="PANTHER" id="PTHR21860">
    <property type="entry name" value="TRANSCRIPTION INITIATION FACTOR IIIC TFIIIC , POLYPEPTIDE 6-RELATED"/>
    <property type="match status" value="1"/>
</dbReference>
<comment type="caution">
    <text evidence="2">The sequence shown here is derived from an EMBL/GenBank/DDBJ whole genome shotgun (WGS) entry which is preliminary data.</text>
</comment>
<dbReference type="GO" id="GO:0000127">
    <property type="term" value="C:transcription factor TFIIIC complex"/>
    <property type="evidence" value="ECO:0007669"/>
    <property type="project" value="TreeGrafter"/>
</dbReference>
<evidence type="ECO:0000313" key="2">
    <source>
        <dbReference type="EMBL" id="KAF3326496.1"/>
    </source>
</evidence>
<protein>
    <submittedName>
        <fullName evidence="2">General transcription factor 3C polypeptide 6-like isoform X2</fullName>
    </submittedName>
</protein>
<dbReference type="InterPro" id="IPR019481">
    <property type="entry name" value="TFIIIC_triple_barrel"/>
</dbReference>
<dbReference type="PANTHER" id="PTHR21860:SF2">
    <property type="entry name" value="GENERAL TRANSCRIPTION FACTOR 3C POLYPEPTIDE 6"/>
    <property type="match status" value="1"/>
</dbReference>
<feature type="domain" description="Transcription factor TFIIIC triple barrel" evidence="1">
    <location>
        <begin position="8"/>
        <end position="93"/>
    </location>
</feature>
<gene>
    <name evidence="2" type="ORF">FCM35_KLT08126</name>
</gene>
<keyword evidence="3" id="KW-1185">Reference proteome</keyword>
<dbReference type="EMBL" id="SWLB01000018">
    <property type="protein sequence ID" value="KAF3326496.1"/>
    <property type="molecule type" value="Genomic_DNA"/>
</dbReference>
<organism evidence="2 3">
    <name type="scientific">Carex littledalei</name>
    <dbReference type="NCBI Taxonomy" id="544730"/>
    <lineage>
        <taxon>Eukaryota</taxon>
        <taxon>Viridiplantae</taxon>
        <taxon>Streptophyta</taxon>
        <taxon>Embryophyta</taxon>
        <taxon>Tracheophyta</taxon>
        <taxon>Spermatophyta</taxon>
        <taxon>Magnoliopsida</taxon>
        <taxon>Liliopsida</taxon>
        <taxon>Poales</taxon>
        <taxon>Cyperaceae</taxon>
        <taxon>Cyperoideae</taxon>
        <taxon>Cariceae</taxon>
        <taxon>Carex</taxon>
        <taxon>Carex subgen. Euthyceras</taxon>
    </lineage>
</organism>
<dbReference type="GO" id="GO:0006383">
    <property type="term" value="P:transcription by RNA polymerase III"/>
    <property type="evidence" value="ECO:0007669"/>
    <property type="project" value="InterPro"/>
</dbReference>
<sequence>MDKILDCEEEFVFLDLDGCIFSDIPSNVPYVLSGLDTLSPTLVIGDCLKLIGEYQETLGMCYFFSETKSSIFNKFSKQVKPLGSLRKVIKFRVLSEDPSKAELTGN</sequence>
<dbReference type="Proteomes" id="UP000623129">
    <property type="component" value="Unassembled WGS sequence"/>
</dbReference>
<name>A0A833QXB5_9POAL</name>
<proteinExistence type="predicted"/>
<accession>A0A833QXB5</accession>
<dbReference type="OrthoDB" id="1877767at2759"/>
<dbReference type="Pfam" id="PF10419">
    <property type="entry name" value="TFIIIC_sub6"/>
    <property type="match status" value="1"/>
</dbReference>
<evidence type="ECO:0000259" key="1">
    <source>
        <dbReference type="Pfam" id="PF10419"/>
    </source>
</evidence>
<dbReference type="Gene3D" id="2.60.40.4370">
    <property type="match status" value="1"/>
</dbReference>
<reference evidence="2" key="1">
    <citation type="submission" date="2020-01" db="EMBL/GenBank/DDBJ databases">
        <title>Genome sequence of Kobresia littledalei, the first chromosome-level genome in the family Cyperaceae.</title>
        <authorList>
            <person name="Qu G."/>
        </authorList>
    </citation>
    <scope>NUCLEOTIDE SEQUENCE</scope>
    <source>
        <strain evidence="2">C.B.Clarke</strain>
        <tissue evidence="2">Leaf</tissue>
    </source>
</reference>
<evidence type="ECO:0000313" key="3">
    <source>
        <dbReference type="Proteomes" id="UP000623129"/>
    </source>
</evidence>
<dbReference type="AlphaFoldDB" id="A0A833QXB5"/>
<dbReference type="InterPro" id="IPR042771">
    <property type="entry name" value="GTF3C6-like"/>
</dbReference>